<keyword evidence="6 9" id="KW-0822">Tryptophan biosynthesis</keyword>
<evidence type="ECO:0000256" key="2">
    <source>
        <dbReference type="ARBA" id="ARBA00004664"/>
    </source>
</evidence>
<comment type="pathway">
    <text evidence="2 9">Amino-acid biosynthesis; L-tryptophan biosynthesis; L-tryptophan from chorismate: step 3/5.</text>
</comment>
<dbReference type="PANTHER" id="PTHR42894:SF1">
    <property type="entry name" value="N-(5'-PHOSPHORIBOSYL)ANTHRANILATE ISOMERASE"/>
    <property type="match status" value="1"/>
</dbReference>
<dbReference type="RefSeq" id="WP_141648797.1">
    <property type="nucleotide sequence ID" value="NZ_VIFM01000355.1"/>
</dbReference>
<comment type="caution">
    <text evidence="11">The sequence shown here is derived from an EMBL/GenBank/DDBJ whole genome shotgun (WGS) entry which is preliminary data.</text>
</comment>
<evidence type="ECO:0000256" key="1">
    <source>
        <dbReference type="ARBA" id="ARBA00001164"/>
    </source>
</evidence>
<dbReference type="OrthoDB" id="9796196at2"/>
<dbReference type="HAMAP" id="MF_00135">
    <property type="entry name" value="PRAI"/>
    <property type="match status" value="1"/>
</dbReference>
<feature type="domain" description="N-(5'phosphoribosyl) anthranilate isomerase (PRAI)" evidence="10">
    <location>
        <begin position="10"/>
        <end position="215"/>
    </location>
</feature>
<gene>
    <name evidence="9" type="primary">trpF</name>
    <name evidence="11" type="ORF">FJV41_44980</name>
</gene>
<evidence type="ECO:0000256" key="4">
    <source>
        <dbReference type="ARBA" id="ARBA00022272"/>
    </source>
</evidence>
<organism evidence="11 12">
    <name type="scientific">Myxococcus llanfairpwllgwyngyllgogerychwyrndrobwllllantysiliogogogochensis</name>
    <dbReference type="NCBI Taxonomy" id="2590453"/>
    <lineage>
        <taxon>Bacteria</taxon>
        <taxon>Pseudomonadati</taxon>
        <taxon>Myxococcota</taxon>
        <taxon>Myxococcia</taxon>
        <taxon>Myxococcales</taxon>
        <taxon>Cystobacterineae</taxon>
        <taxon>Myxococcaceae</taxon>
        <taxon>Myxococcus</taxon>
    </lineage>
</organism>
<dbReference type="PANTHER" id="PTHR42894">
    <property type="entry name" value="N-(5'-PHOSPHORIBOSYL)ANTHRANILATE ISOMERASE"/>
    <property type="match status" value="1"/>
</dbReference>
<dbReference type="InterPro" id="IPR044643">
    <property type="entry name" value="TrpF_fam"/>
</dbReference>
<dbReference type="GO" id="GO:0000162">
    <property type="term" value="P:L-tryptophan biosynthetic process"/>
    <property type="evidence" value="ECO:0007669"/>
    <property type="project" value="UniProtKB-UniRule"/>
</dbReference>
<evidence type="ECO:0000313" key="12">
    <source>
        <dbReference type="Proteomes" id="UP000315369"/>
    </source>
</evidence>
<dbReference type="UniPathway" id="UPA00035">
    <property type="reaction ID" value="UER00042"/>
</dbReference>
<evidence type="ECO:0000256" key="6">
    <source>
        <dbReference type="ARBA" id="ARBA00022822"/>
    </source>
</evidence>
<dbReference type="EMBL" id="VIFM01000355">
    <property type="protein sequence ID" value="TQF09361.1"/>
    <property type="molecule type" value="Genomic_DNA"/>
</dbReference>
<dbReference type="AlphaFoldDB" id="A0A540WK37"/>
<dbReference type="Gene3D" id="3.20.20.70">
    <property type="entry name" value="Aldolase class I"/>
    <property type="match status" value="1"/>
</dbReference>
<dbReference type="GO" id="GO:0004640">
    <property type="term" value="F:phosphoribosylanthranilate isomerase activity"/>
    <property type="evidence" value="ECO:0007669"/>
    <property type="project" value="UniProtKB-UniRule"/>
</dbReference>
<keyword evidence="12" id="KW-1185">Reference proteome</keyword>
<evidence type="ECO:0000256" key="3">
    <source>
        <dbReference type="ARBA" id="ARBA00012572"/>
    </source>
</evidence>
<protein>
    <recommendedName>
        <fullName evidence="4 9">N-(5'-phosphoribosyl)anthranilate isomerase</fullName>
        <shortName evidence="9">PRAI</shortName>
        <ecNumber evidence="3 9">5.3.1.24</ecNumber>
    </recommendedName>
</protein>
<dbReference type="Pfam" id="PF00697">
    <property type="entry name" value="PRAI"/>
    <property type="match status" value="1"/>
</dbReference>
<dbReference type="InterPro" id="IPR011060">
    <property type="entry name" value="RibuloseP-bd_barrel"/>
</dbReference>
<keyword evidence="7 9" id="KW-0057">Aromatic amino acid biosynthesis</keyword>
<keyword evidence="8 9" id="KW-0413">Isomerase</keyword>
<dbReference type="Proteomes" id="UP000315369">
    <property type="component" value="Unassembled WGS sequence"/>
</dbReference>
<dbReference type="SUPFAM" id="SSF51366">
    <property type="entry name" value="Ribulose-phoshate binding barrel"/>
    <property type="match status" value="1"/>
</dbReference>
<evidence type="ECO:0000256" key="9">
    <source>
        <dbReference type="HAMAP-Rule" id="MF_00135"/>
    </source>
</evidence>
<dbReference type="InterPro" id="IPR001240">
    <property type="entry name" value="PRAI_dom"/>
</dbReference>
<evidence type="ECO:0000256" key="8">
    <source>
        <dbReference type="ARBA" id="ARBA00023235"/>
    </source>
</evidence>
<comment type="similarity">
    <text evidence="9">Belongs to the TrpF family.</text>
</comment>
<proteinExistence type="inferred from homology"/>
<dbReference type="InterPro" id="IPR013785">
    <property type="entry name" value="Aldolase_TIM"/>
</dbReference>
<accession>A0A540WK37</accession>
<dbReference type="CDD" id="cd00405">
    <property type="entry name" value="PRAI"/>
    <property type="match status" value="1"/>
</dbReference>
<keyword evidence="5 9" id="KW-0028">Amino-acid biosynthesis</keyword>
<reference evidence="11 12" key="1">
    <citation type="submission" date="2019-06" db="EMBL/GenBank/DDBJ databases">
        <authorList>
            <person name="Livingstone P."/>
            <person name="Whitworth D."/>
        </authorList>
    </citation>
    <scope>NUCLEOTIDE SEQUENCE [LARGE SCALE GENOMIC DNA]</scope>
    <source>
        <strain evidence="11 12">AM401</strain>
    </source>
</reference>
<evidence type="ECO:0000256" key="5">
    <source>
        <dbReference type="ARBA" id="ARBA00022605"/>
    </source>
</evidence>
<name>A0A540WK37_9BACT</name>
<evidence type="ECO:0000259" key="10">
    <source>
        <dbReference type="Pfam" id="PF00697"/>
    </source>
</evidence>
<sequence length="223" mass="23577">MEPVRHVRVKVCCISSREEARLAVSCGAAALGLVSKMPSGPGVIDEGLITELASQAPPGISTFLLTCEEDADRLVAQARRTRVNTVQVVDRVGTAVLRHVRASLPSVKLVQVVHVVDAASVDEACAVAREVDALLLDSGNPALAVKELGGTGRVHDWAFSRRIREAVSVPVFLAGGLTPENVGEAIRSVGPFGLDVCSGLRTGGHLDEEKLQRFMRAVRASEG</sequence>
<evidence type="ECO:0000256" key="7">
    <source>
        <dbReference type="ARBA" id="ARBA00023141"/>
    </source>
</evidence>
<comment type="catalytic activity">
    <reaction evidence="1 9">
        <text>N-(5-phospho-beta-D-ribosyl)anthranilate = 1-(2-carboxyphenylamino)-1-deoxy-D-ribulose 5-phosphate</text>
        <dbReference type="Rhea" id="RHEA:21540"/>
        <dbReference type="ChEBI" id="CHEBI:18277"/>
        <dbReference type="ChEBI" id="CHEBI:58613"/>
        <dbReference type="EC" id="5.3.1.24"/>
    </reaction>
</comment>
<dbReference type="EC" id="5.3.1.24" evidence="3 9"/>
<evidence type="ECO:0000313" key="11">
    <source>
        <dbReference type="EMBL" id="TQF09361.1"/>
    </source>
</evidence>